<dbReference type="EMBL" id="JAUSVL010000001">
    <property type="protein sequence ID" value="MDQ0290717.1"/>
    <property type="molecule type" value="Genomic_DNA"/>
</dbReference>
<reference evidence="1" key="1">
    <citation type="submission" date="2023-07" db="EMBL/GenBank/DDBJ databases">
        <title>Genomic Encyclopedia of Type Strains, Phase IV (KMG-IV): sequencing the most valuable type-strain genomes for metagenomic binning, comparative biology and taxonomic classification.</title>
        <authorList>
            <person name="Goeker M."/>
        </authorList>
    </citation>
    <scope>NUCLEOTIDE SEQUENCE</scope>
    <source>
        <strain evidence="1">DSM 24202</strain>
    </source>
</reference>
<sequence>MINCAIRINDHTWQDWLEPVAATRRLCAVECDAGLFASPDFPAQLNKHGIRCLHARDILPGDTAAFLSESATEDNLLVLRRNLFGVMISAAATDTQVFSLQLRLDRIAPEQSAQHIERHARLLQPLLAAPLDTPYQLAIQVSQPRPYPQSHEWDFALAICRQAKSPRIGLAMNFYPDDFHGQGELKPLLNSCFEHLHVVCFHYNPLLGETLFDDEQIAWAEELKSRDFKGLVVFCPETDSRSNLSGVCEDALSWADFYS</sequence>
<evidence type="ECO:0000313" key="1">
    <source>
        <dbReference type="EMBL" id="MDQ0290717.1"/>
    </source>
</evidence>
<organism evidence="1 2">
    <name type="scientific">Oligosphaera ethanolica</name>
    <dbReference type="NCBI Taxonomy" id="760260"/>
    <lineage>
        <taxon>Bacteria</taxon>
        <taxon>Pseudomonadati</taxon>
        <taxon>Lentisphaerota</taxon>
        <taxon>Oligosphaeria</taxon>
        <taxon>Oligosphaerales</taxon>
        <taxon>Oligosphaeraceae</taxon>
        <taxon>Oligosphaera</taxon>
    </lineage>
</organism>
<name>A0AAE3VHQ7_9BACT</name>
<dbReference type="AlphaFoldDB" id="A0AAE3VHQ7"/>
<keyword evidence="2" id="KW-1185">Reference proteome</keyword>
<comment type="caution">
    <text evidence="1">The sequence shown here is derived from an EMBL/GenBank/DDBJ whole genome shotgun (WGS) entry which is preliminary data.</text>
</comment>
<gene>
    <name evidence="1" type="ORF">J3R75_002824</name>
</gene>
<evidence type="ECO:0000313" key="2">
    <source>
        <dbReference type="Proteomes" id="UP001238163"/>
    </source>
</evidence>
<dbReference type="RefSeq" id="WP_307262498.1">
    <property type="nucleotide sequence ID" value="NZ_JAUSVL010000001.1"/>
</dbReference>
<dbReference type="Proteomes" id="UP001238163">
    <property type="component" value="Unassembled WGS sequence"/>
</dbReference>
<accession>A0AAE3VHQ7</accession>
<protein>
    <submittedName>
        <fullName evidence="1">Uncharacterized protein</fullName>
    </submittedName>
</protein>
<proteinExistence type="predicted"/>